<protein>
    <submittedName>
        <fullName evidence="7">TIR domain-containing protein</fullName>
    </submittedName>
</protein>
<dbReference type="SMART" id="SM00320">
    <property type="entry name" value="WD40"/>
    <property type="match status" value="14"/>
</dbReference>
<dbReference type="SUPFAM" id="SSF52200">
    <property type="entry name" value="Toll/Interleukin receptor TIR domain"/>
    <property type="match status" value="1"/>
</dbReference>
<dbReference type="PANTHER" id="PTHR19879:SF9">
    <property type="entry name" value="TRANSCRIPTION INITIATION FACTOR TFIID SUBUNIT 5"/>
    <property type="match status" value="1"/>
</dbReference>
<dbReference type="Pfam" id="PF13676">
    <property type="entry name" value="TIR_2"/>
    <property type="match status" value="1"/>
</dbReference>
<keyword evidence="1 3" id="KW-0853">WD repeat</keyword>
<feature type="repeat" description="WD" evidence="3">
    <location>
        <begin position="1380"/>
        <end position="1421"/>
    </location>
</feature>
<evidence type="ECO:0000259" key="6">
    <source>
        <dbReference type="PROSITE" id="PS50837"/>
    </source>
</evidence>
<dbReference type="InterPro" id="IPR027417">
    <property type="entry name" value="P-loop_NTPase"/>
</dbReference>
<dbReference type="PRINTS" id="PR00320">
    <property type="entry name" value="GPROTEINBRPT"/>
</dbReference>
<dbReference type="InterPro" id="IPR020472">
    <property type="entry name" value="WD40_PAC1"/>
</dbReference>
<feature type="region of interest" description="Disordered" evidence="4">
    <location>
        <begin position="1903"/>
        <end position="1922"/>
    </location>
</feature>
<feature type="repeat" description="WD" evidence="3">
    <location>
        <begin position="1712"/>
        <end position="1732"/>
    </location>
</feature>
<feature type="repeat" description="WD" evidence="3">
    <location>
        <begin position="1743"/>
        <end position="1784"/>
    </location>
</feature>
<feature type="repeat" description="WD" evidence="3">
    <location>
        <begin position="1575"/>
        <end position="1616"/>
    </location>
</feature>
<organism evidence="7 8">
    <name type="scientific">Streptomyces marispadix</name>
    <dbReference type="NCBI Taxonomy" id="2922868"/>
    <lineage>
        <taxon>Bacteria</taxon>
        <taxon>Bacillati</taxon>
        <taxon>Actinomycetota</taxon>
        <taxon>Actinomycetes</taxon>
        <taxon>Kitasatosporales</taxon>
        <taxon>Streptomycetaceae</taxon>
        <taxon>Streptomyces</taxon>
    </lineage>
</organism>
<dbReference type="InterPro" id="IPR024977">
    <property type="entry name" value="Apc4-like_WD40_dom"/>
</dbReference>
<evidence type="ECO:0000256" key="1">
    <source>
        <dbReference type="ARBA" id="ARBA00022574"/>
    </source>
</evidence>
<evidence type="ECO:0000256" key="3">
    <source>
        <dbReference type="PROSITE-ProRule" id="PRU00221"/>
    </source>
</evidence>
<dbReference type="Gene3D" id="3.60.21.10">
    <property type="match status" value="1"/>
</dbReference>
<feature type="repeat" description="WD" evidence="3">
    <location>
        <begin position="1825"/>
        <end position="1866"/>
    </location>
</feature>
<dbReference type="InterPro" id="IPR015943">
    <property type="entry name" value="WD40/YVTN_repeat-like_dom_sf"/>
</dbReference>
<dbReference type="Gene3D" id="2.160.20.80">
    <property type="entry name" value="E3 ubiquitin-protein ligase SopA"/>
    <property type="match status" value="1"/>
</dbReference>
<dbReference type="InterPro" id="IPR007111">
    <property type="entry name" value="NACHT_NTPase"/>
</dbReference>
<dbReference type="SUPFAM" id="SSF50978">
    <property type="entry name" value="WD40 repeat-like"/>
    <property type="match status" value="3"/>
</dbReference>
<keyword evidence="8" id="KW-1185">Reference proteome</keyword>
<reference evidence="7" key="1">
    <citation type="submission" date="2022-03" db="EMBL/GenBank/DDBJ databases">
        <authorList>
            <person name="Santos J.D.N."/>
            <person name="Kallscheuer N."/>
            <person name="Jogler C."/>
            <person name="Lage O.M."/>
        </authorList>
    </citation>
    <scope>NUCLEOTIDE SEQUENCE</scope>
    <source>
        <strain evidence="7">M600PL45_2</strain>
    </source>
</reference>
<dbReference type="Pfam" id="PF00805">
    <property type="entry name" value="Pentapeptide"/>
    <property type="match status" value="2"/>
</dbReference>
<dbReference type="CDD" id="cd00200">
    <property type="entry name" value="WD40"/>
    <property type="match status" value="2"/>
</dbReference>
<dbReference type="EMBL" id="JAKWJU010000002">
    <property type="protein sequence ID" value="MCH6163385.1"/>
    <property type="molecule type" value="Genomic_DNA"/>
</dbReference>
<dbReference type="InterPro" id="IPR035897">
    <property type="entry name" value="Toll_tir_struct_dom_sf"/>
</dbReference>
<dbReference type="InterPro" id="IPR001680">
    <property type="entry name" value="WD40_rpt"/>
</dbReference>
<feature type="region of interest" description="Disordered" evidence="4">
    <location>
        <begin position="535"/>
        <end position="556"/>
    </location>
</feature>
<feature type="domain" description="NACHT" evidence="6">
    <location>
        <begin position="724"/>
        <end position="842"/>
    </location>
</feature>
<dbReference type="SUPFAM" id="SSF56300">
    <property type="entry name" value="Metallo-dependent phosphatases"/>
    <property type="match status" value="1"/>
</dbReference>
<sequence length="1989" mass="214456">MTDNGELAAHTRDLDFFISYSPADEQWASWIAWTLEEAGYRTVIQAWDFVPGTNFIDFMDRGVSESVAVIAVLSSHYGRSTYGRMEWQAALRAEPEAPERKLLTVRVEDIPIEGLLATITYVDLVGVTDTETARSMLLTRVGQAVEGHARPGLRPGYPGGSALSGVPGPRTPHDEVPVPVEAQQGDGPRPLGRTGWPGRRRPARAPHYPAAPGGSGPQEALSVLHVAGPNFGRGREPESLLREMWSDLVELKDAGAPAPDLLVVSGDLTASGSPRECDQALSFLTGLRSQLDLPPQRLVVVPGTQDVSQAACLGYFHTCEADEVPPQPPYWPKWRHYTRLFRGLYHGMDTVFESDQPWTLFPVPELHTVVAGFNSSIAFSHRTDDQYGFLGRDQATWFSEALRTYEDEGWLRIGVLRHPLTEGRQRPGDAPGGPGPLRDADTFARLTARRLHFVLHGPTGGPRTTSSEPSYGELSTPAGELPLFGSAAPARCELLRVGAGGITRWTDEAGAEPREFPLEWRAAQRIFAVPEETAAPLPAAAASEDDSDNRPLDEPADSLVERVREVCRARREGVRLRDVPRRDPGDMPQIMATWHEEGVVRQQRIAVHPGTPTEDDVERFIAQAHATDTGSEAEIVHEGPAPERELRERASRRGIRVRSFLQFQGLLDLRAYVEAQTARLAADGRYPPGLYLPGRYRDAERPDGEERDGLVENMLDLLAADHGRFILLLGDFGHGKTFALRELARRIPEQLPHLTPLLIPLNTLDRAHSLEGLVAAHLAGHGVDTIDLRALRYMLGQGRVVLLFDGFDELVNRVSYDRAADHLQVLLDASVDNAKIVVSSRTQHFKSQAQILTALGERVGMLPRRRVLSLEGFVPAQIRNYLVNRYGDEAVADERFRMLRNIPDLLELCANPRLLSFVADLAPEQLRAVAGAGRALSPAGLYEDVFSAWLAFEERRGQGGPGAAPGLSTEHLWAAVTALAQRLWESGRSALRLDELTETVADTLSGLAGSSTMSNLESAQAVGAGSLLVRTEDGLFQFIHGSVVEWLVAREAAAQLARGDSTLLSARPLTQLAVEFFCDLADHARCTAWVQGMLNAPGPGTSEAARANAVRITDRLRVPADADLRGARLIGEDLSARDFSGVDLSGADLTDARLLGTNLSGAVLRDARLVGARLDEADLSEADLTGADLRRARLVRTDLRGACLAGSRWNRAALVDAVTDGPQQSAPELATASVAPGMPVEAGLRPSAVGVPYGFDMRTSRLPEPISYSPEGELLAVGSEDGGVLVCAADTGRAARTLHGHEGRVYAVKFRANVLATGAADGEVRLWDPVSGRCLHRIEVHPDGVWPVSLDASGRLLATGDAEGLVTLWDVADGTPVHRLPGHTAPVYTAVFSPDGHTLVTGDAGAGLRVWDTRTGHCLRELRAHRGAVYRARFSPDGSLLATGDRGEDGRGMVRVWDTGALTEGRGTGGGSGEEPAALHEFTGHSGPVYTLDFHPGGGLLVSGDTDGQVRLWDPRSGSAAGSLERCTGAVYQVLFGDEGRLLAACDSDGTVRMWRVASSDGAAGARVSLLPQQPVEHRGSAWACAFRPQDRQLLTVGNDGGAQIWDAGTGQGRRILRGHGRRVNTLAFSADGTRMATGGNDGIVRMWDARTGRRTAELAGRGDRLVSAVFSPAGPVLGTASNDGDVYLWNAADGEYLREIDVETDHTWAEAFSGDGELLATANDDDTVRLWWRSTGAHVTTLELHRGRVRSIAFRDDDEVLATGCDDSLVRLWEPRTGRLIAELEGHSDRVYAVTFCRGGTSVLSASWDGTAVIWEGGRQRHVLRGHHGRLWTAAAHPRLPLLATAGDDRAIRLWDADSGELTARLTGHTGRVHALAFSPDGSQLASGGEDGTVRLWSLTGDEEQHGEPGEDGEDAGAQTGGRVAPAPRATLIGVPGGWAALTPGGGYKYEGDVTGEFWHVVGMTRFAPGELDAYLPGVHRLSLDAEL</sequence>
<evidence type="ECO:0000259" key="5">
    <source>
        <dbReference type="PROSITE" id="PS50104"/>
    </source>
</evidence>
<dbReference type="PROSITE" id="PS50837">
    <property type="entry name" value="NACHT"/>
    <property type="match status" value="1"/>
</dbReference>
<evidence type="ECO:0000256" key="2">
    <source>
        <dbReference type="ARBA" id="ARBA00022737"/>
    </source>
</evidence>
<dbReference type="RefSeq" id="WP_241062291.1">
    <property type="nucleotide sequence ID" value="NZ_JAKWJU010000002.1"/>
</dbReference>
<accession>A0ABS9T4B2</accession>
<dbReference type="Proteomes" id="UP001166784">
    <property type="component" value="Unassembled WGS sequence"/>
</dbReference>
<feature type="repeat" description="WD" evidence="3">
    <location>
        <begin position="1659"/>
        <end position="1700"/>
    </location>
</feature>
<feature type="compositionally biased region" description="Low complexity" evidence="4">
    <location>
        <begin position="187"/>
        <end position="197"/>
    </location>
</feature>
<feature type="region of interest" description="Disordered" evidence="4">
    <location>
        <begin position="455"/>
        <end position="474"/>
    </location>
</feature>
<feature type="repeat" description="WD" evidence="3">
    <location>
        <begin position="1785"/>
        <end position="1817"/>
    </location>
</feature>
<evidence type="ECO:0000313" key="8">
    <source>
        <dbReference type="Proteomes" id="UP001166784"/>
    </source>
</evidence>
<feature type="repeat" description="WD" evidence="3">
    <location>
        <begin position="1867"/>
        <end position="1908"/>
    </location>
</feature>
<gene>
    <name evidence="7" type="ORF">MMA15_24210</name>
</gene>
<dbReference type="PROSITE" id="PS50294">
    <property type="entry name" value="WD_REPEATS_REGION"/>
    <property type="match status" value="10"/>
</dbReference>
<dbReference type="Gene3D" id="3.40.50.10140">
    <property type="entry name" value="Toll/interleukin-1 receptor homology (TIR) domain"/>
    <property type="match status" value="1"/>
</dbReference>
<dbReference type="Pfam" id="PF05729">
    <property type="entry name" value="NACHT"/>
    <property type="match status" value="1"/>
</dbReference>
<dbReference type="SUPFAM" id="SSF52540">
    <property type="entry name" value="P-loop containing nucleoside triphosphate hydrolases"/>
    <property type="match status" value="1"/>
</dbReference>
<name>A0ABS9T4B2_9ACTN</name>
<feature type="region of interest" description="Disordered" evidence="4">
    <location>
        <begin position="148"/>
        <end position="216"/>
    </location>
</feature>
<feature type="repeat" description="WD" evidence="3">
    <location>
        <begin position="1617"/>
        <end position="1658"/>
    </location>
</feature>
<dbReference type="InterPro" id="IPR029052">
    <property type="entry name" value="Metallo-depent_PP-like"/>
</dbReference>
<dbReference type="InterPro" id="IPR001646">
    <property type="entry name" value="5peptide_repeat"/>
</dbReference>
<feature type="domain" description="TIR" evidence="5">
    <location>
        <begin position="12"/>
        <end position="145"/>
    </location>
</feature>
<dbReference type="InterPro" id="IPR019775">
    <property type="entry name" value="WD40_repeat_CS"/>
</dbReference>
<feature type="repeat" description="WD" evidence="3">
    <location>
        <begin position="1298"/>
        <end position="1337"/>
    </location>
</feature>
<dbReference type="Gene3D" id="3.40.50.300">
    <property type="entry name" value="P-loop containing nucleotide triphosphate hydrolases"/>
    <property type="match status" value="1"/>
</dbReference>
<feature type="repeat" description="WD" evidence="3">
    <location>
        <begin position="1482"/>
        <end position="1523"/>
    </location>
</feature>
<dbReference type="Pfam" id="PF12894">
    <property type="entry name" value="ANAPC4_WD40"/>
    <property type="match status" value="1"/>
</dbReference>
<feature type="repeat" description="WD" evidence="3">
    <location>
        <begin position="1338"/>
        <end position="1379"/>
    </location>
</feature>
<evidence type="ECO:0000313" key="7">
    <source>
        <dbReference type="EMBL" id="MCH6163385.1"/>
    </source>
</evidence>
<proteinExistence type="predicted"/>
<dbReference type="PROSITE" id="PS00678">
    <property type="entry name" value="WD_REPEATS_1"/>
    <property type="match status" value="2"/>
</dbReference>
<dbReference type="SUPFAM" id="SSF141571">
    <property type="entry name" value="Pentapeptide repeat-like"/>
    <property type="match status" value="1"/>
</dbReference>
<dbReference type="PROSITE" id="PS50104">
    <property type="entry name" value="TIR"/>
    <property type="match status" value="1"/>
</dbReference>
<dbReference type="PROSITE" id="PS50082">
    <property type="entry name" value="WD_REPEATS_2"/>
    <property type="match status" value="13"/>
</dbReference>
<dbReference type="InterPro" id="IPR000157">
    <property type="entry name" value="TIR_dom"/>
</dbReference>
<evidence type="ECO:0000256" key="4">
    <source>
        <dbReference type="SAM" id="MobiDB-lite"/>
    </source>
</evidence>
<dbReference type="InterPro" id="IPR054571">
    <property type="entry name" value="NA-iREase3_dom"/>
</dbReference>
<keyword evidence="2" id="KW-0677">Repeat</keyword>
<dbReference type="SMART" id="SM00255">
    <property type="entry name" value="TIR"/>
    <property type="match status" value="1"/>
</dbReference>
<reference evidence="7" key="2">
    <citation type="journal article" date="2023" name="Int. J. Syst. Evol. Microbiol.">
        <title>Streptomyces marispadix sp. nov., isolated from marine beach sediment of the Northern Coast of Portugal.</title>
        <authorList>
            <person name="dos Santos J.D.N."/>
            <person name="Vitorino I.R."/>
            <person name="Kallscheuer N."/>
            <person name="Srivastava A."/>
            <person name="Krautwurst S."/>
            <person name="Marz M."/>
            <person name="Jogler C."/>
            <person name="Lobo Da Cunha A."/>
            <person name="Catita J."/>
            <person name="Goncalves H."/>
            <person name="Gonzalez I."/>
            <person name="Reyes F."/>
            <person name="Lage O.M."/>
        </authorList>
    </citation>
    <scope>NUCLEOTIDE SEQUENCE</scope>
    <source>
        <strain evidence="7">M600PL45_2</strain>
    </source>
</reference>
<dbReference type="Gene3D" id="2.130.10.10">
    <property type="entry name" value="YVTN repeat-like/Quinoprotein amine dehydrogenase"/>
    <property type="match status" value="6"/>
</dbReference>
<dbReference type="PANTHER" id="PTHR19879">
    <property type="entry name" value="TRANSCRIPTION INITIATION FACTOR TFIID"/>
    <property type="match status" value="1"/>
</dbReference>
<dbReference type="InterPro" id="IPR036322">
    <property type="entry name" value="WD40_repeat_dom_sf"/>
</dbReference>
<feature type="repeat" description="WD" evidence="3">
    <location>
        <begin position="1524"/>
        <end position="1565"/>
    </location>
</feature>
<dbReference type="Pfam" id="PF00400">
    <property type="entry name" value="WD40"/>
    <property type="match status" value="11"/>
</dbReference>
<comment type="caution">
    <text evidence="7">The sequence shown here is derived from an EMBL/GenBank/DDBJ whole genome shotgun (WGS) entry which is preliminary data.</text>
</comment>
<dbReference type="Pfam" id="PF22739">
    <property type="entry name" value="NA-iREase3"/>
    <property type="match status" value="1"/>
</dbReference>